<dbReference type="PANTHER" id="PTHR10252:SF5">
    <property type="entry name" value="DR1-ASSOCIATED COREPRESSOR"/>
    <property type="match status" value="1"/>
</dbReference>
<dbReference type="PANTHER" id="PTHR10252">
    <property type="entry name" value="HISTONE-LIKE TRANSCRIPTION FACTOR CCAAT-RELATED"/>
    <property type="match status" value="1"/>
</dbReference>
<accession>A0A914HKC8</accession>
<comment type="subcellular location">
    <subcellularLocation>
        <location evidence="1">Nucleus</location>
    </subcellularLocation>
</comment>
<dbReference type="GO" id="GO:0001046">
    <property type="term" value="F:core promoter sequence-specific DNA binding"/>
    <property type="evidence" value="ECO:0007669"/>
    <property type="project" value="TreeGrafter"/>
</dbReference>
<name>A0A914HKC8_GLORO</name>
<evidence type="ECO:0000313" key="5">
    <source>
        <dbReference type="Proteomes" id="UP000887572"/>
    </source>
</evidence>
<dbReference type="InterPro" id="IPR003958">
    <property type="entry name" value="CBFA_NFYB_domain"/>
</dbReference>
<keyword evidence="2" id="KW-0539">Nucleus</keyword>
<feature type="compositionally biased region" description="Polar residues" evidence="3">
    <location>
        <begin position="49"/>
        <end position="66"/>
    </location>
</feature>
<dbReference type="Gene3D" id="1.10.20.10">
    <property type="entry name" value="Histone, subunit A"/>
    <property type="match status" value="1"/>
</dbReference>
<reference evidence="6" key="1">
    <citation type="submission" date="2022-11" db="UniProtKB">
        <authorList>
            <consortium name="WormBaseParasite"/>
        </authorList>
    </citation>
    <scope>IDENTIFICATION</scope>
</reference>
<evidence type="ECO:0000256" key="2">
    <source>
        <dbReference type="ARBA" id="ARBA00023242"/>
    </source>
</evidence>
<dbReference type="InterPro" id="IPR050568">
    <property type="entry name" value="Transcr_DNA_Rep_Reg"/>
</dbReference>
<feature type="region of interest" description="Disordered" evidence="3">
    <location>
        <begin position="1"/>
        <end position="66"/>
    </location>
</feature>
<feature type="compositionally biased region" description="Low complexity" evidence="3">
    <location>
        <begin position="19"/>
        <end position="47"/>
    </location>
</feature>
<feature type="region of interest" description="Disordered" evidence="3">
    <location>
        <begin position="119"/>
        <end position="158"/>
    </location>
</feature>
<dbReference type="InterPro" id="IPR009072">
    <property type="entry name" value="Histone-fold"/>
</dbReference>
<organism evidence="5 6">
    <name type="scientific">Globodera rostochiensis</name>
    <name type="common">Golden nematode worm</name>
    <name type="synonym">Heterodera rostochiensis</name>
    <dbReference type="NCBI Taxonomy" id="31243"/>
    <lineage>
        <taxon>Eukaryota</taxon>
        <taxon>Metazoa</taxon>
        <taxon>Ecdysozoa</taxon>
        <taxon>Nematoda</taxon>
        <taxon>Chromadorea</taxon>
        <taxon>Rhabditida</taxon>
        <taxon>Tylenchina</taxon>
        <taxon>Tylenchomorpha</taxon>
        <taxon>Tylenchoidea</taxon>
        <taxon>Heteroderidae</taxon>
        <taxon>Heteroderinae</taxon>
        <taxon>Globodera</taxon>
    </lineage>
</organism>
<protein>
    <submittedName>
        <fullName evidence="6">Transcription factor CBF/NF-Y/archaeal histone domain-containing protein</fullName>
    </submittedName>
</protein>
<dbReference type="Proteomes" id="UP000887572">
    <property type="component" value="Unplaced"/>
</dbReference>
<dbReference type="CDD" id="cd22906">
    <property type="entry name" value="HFD_DRAP1"/>
    <property type="match status" value="1"/>
</dbReference>
<evidence type="ECO:0000313" key="6">
    <source>
        <dbReference type="WBParaSite" id="Gr19_v10_g17668.t1"/>
    </source>
</evidence>
<dbReference type="Pfam" id="PF00808">
    <property type="entry name" value="CBFD_NFYB_HMF"/>
    <property type="match status" value="1"/>
</dbReference>
<dbReference type="GO" id="GO:0017054">
    <property type="term" value="C:negative cofactor 2 complex"/>
    <property type="evidence" value="ECO:0007669"/>
    <property type="project" value="TreeGrafter"/>
</dbReference>
<proteinExistence type="predicted"/>
<dbReference type="WBParaSite" id="Gr19_v10_g17668.t1">
    <property type="protein sequence ID" value="Gr19_v10_g17668.t1"/>
    <property type="gene ID" value="Gr19_v10_g17668"/>
</dbReference>
<evidence type="ECO:0000259" key="4">
    <source>
        <dbReference type="Pfam" id="PF00808"/>
    </source>
</evidence>
<evidence type="ECO:0000256" key="1">
    <source>
        <dbReference type="ARBA" id="ARBA00004123"/>
    </source>
</evidence>
<dbReference type="GO" id="GO:0046982">
    <property type="term" value="F:protein heterodimerization activity"/>
    <property type="evidence" value="ECO:0007669"/>
    <property type="project" value="InterPro"/>
</dbReference>
<dbReference type="GO" id="GO:0016251">
    <property type="term" value="F:RNA polymerase II general transcription initiation factor activity"/>
    <property type="evidence" value="ECO:0007669"/>
    <property type="project" value="TreeGrafter"/>
</dbReference>
<feature type="domain" description="Transcription factor CBF/NF-Y/archaeal histone" evidence="4">
    <location>
        <begin position="159"/>
        <end position="222"/>
    </location>
</feature>
<keyword evidence="5" id="KW-1185">Reference proteome</keyword>
<dbReference type="AlphaFoldDB" id="A0A914HKC8"/>
<evidence type="ECO:0000256" key="3">
    <source>
        <dbReference type="SAM" id="MobiDB-lite"/>
    </source>
</evidence>
<sequence>MKLEQDRNKKFSGGRAQKAAAAACGKSPLSSATPAAKSSPTETAAASVRRTTMMKSSAEQQQFDRPSLTISNLFDTKDVATSSSSTASNTTTQLIISSLNSARKTNESVGLCNVVKKSDYKEQSTDEDEQQNVASTSMSEDGDFAKSSRIRKRRYSQARIQPTRVKKVMQSDEDIGRMVASVPVAIGSAMEVFAEKLLLASAESVQQSSTKTLSPMHIKMAVSRIPHFAFLEPMLRDVQMHQKVAPSFGQQQSSSTANGD</sequence>
<dbReference type="SUPFAM" id="SSF47113">
    <property type="entry name" value="Histone-fold"/>
    <property type="match status" value="1"/>
</dbReference>